<evidence type="ECO:0000313" key="2">
    <source>
        <dbReference type="Proteomes" id="UP000218327"/>
    </source>
</evidence>
<organism evidence="1 2">
    <name type="scientific">SAR86 cluster bacterium</name>
    <dbReference type="NCBI Taxonomy" id="2030880"/>
    <lineage>
        <taxon>Bacteria</taxon>
        <taxon>Pseudomonadati</taxon>
        <taxon>Pseudomonadota</taxon>
        <taxon>Gammaproteobacteria</taxon>
        <taxon>SAR86 cluster</taxon>
    </lineage>
</organism>
<protein>
    <submittedName>
        <fullName evidence="1">Uncharacterized protein</fullName>
    </submittedName>
</protein>
<name>A0A2A5AZB0_9GAMM</name>
<dbReference type="EMBL" id="NVVJ01000030">
    <property type="protein sequence ID" value="PCJ24138.1"/>
    <property type="molecule type" value="Genomic_DNA"/>
</dbReference>
<accession>A0A2A5AZB0</accession>
<evidence type="ECO:0000313" key="1">
    <source>
        <dbReference type="EMBL" id="PCJ24138.1"/>
    </source>
</evidence>
<dbReference type="AlphaFoldDB" id="A0A2A5AZB0"/>
<sequence>MPSRVKPASSGKAITPSDTEEFQASRGVMVGVAGDINVLFAIDTVPVVIPALTPGQVYPFSVIKILATNTSVTGIVILR</sequence>
<dbReference type="Proteomes" id="UP000218327">
    <property type="component" value="Unassembled WGS sequence"/>
</dbReference>
<reference evidence="2" key="1">
    <citation type="submission" date="2017-08" db="EMBL/GenBank/DDBJ databases">
        <title>A dynamic microbial community with high functional redundancy inhabits the cold, oxic subseafloor aquifer.</title>
        <authorList>
            <person name="Tully B.J."/>
            <person name="Wheat C.G."/>
            <person name="Glazer B.T."/>
            <person name="Huber J.A."/>
        </authorList>
    </citation>
    <scope>NUCLEOTIDE SEQUENCE [LARGE SCALE GENOMIC DNA]</scope>
</reference>
<proteinExistence type="predicted"/>
<gene>
    <name evidence="1" type="ORF">COA96_10355</name>
</gene>
<comment type="caution">
    <text evidence="1">The sequence shown here is derived from an EMBL/GenBank/DDBJ whole genome shotgun (WGS) entry which is preliminary data.</text>
</comment>